<evidence type="ECO:0000256" key="10">
    <source>
        <dbReference type="ARBA" id="ARBA00023136"/>
    </source>
</evidence>
<dbReference type="SMART" id="SM00387">
    <property type="entry name" value="HATPase_c"/>
    <property type="match status" value="1"/>
</dbReference>
<dbReference type="Gene3D" id="3.30.565.10">
    <property type="entry name" value="Histidine kinase-like ATPase, C-terminal domain"/>
    <property type="match status" value="1"/>
</dbReference>
<proteinExistence type="predicted"/>
<dbReference type="SUPFAM" id="SSF47384">
    <property type="entry name" value="Homodimeric domain of signal transducing histidine kinase"/>
    <property type="match status" value="1"/>
</dbReference>
<dbReference type="InterPro" id="IPR003661">
    <property type="entry name" value="HisK_dim/P_dom"/>
</dbReference>
<keyword evidence="6 11" id="KW-0812">Transmembrane</keyword>
<dbReference type="InterPro" id="IPR036097">
    <property type="entry name" value="HisK_dim/P_sf"/>
</dbReference>
<dbReference type="InterPro" id="IPR003660">
    <property type="entry name" value="HAMP_dom"/>
</dbReference>
<reference evidence="14 15" key="1">
    <citation type="submission" date="2019-08" db="EMBL/GenBank/DDBJ databases">
        <title>Amphibian skin-associated Pigmentiphaga: genome sequence and occurrence across geography and hosts.</title>
        <authorList>
            <person name="Bletz M.C."/>
            <person name="Bunk B."/>
            <person name="Sproeer C."/>
            <person name="Biwer P."/>
            <person name="Reiter S."/>
            <person name="Rabemananjara F.C.E."/>
            <person name="Schulz S."/>
            <person name="Overmann J."/>
            <person name="Vences M."/>
        </authorList>
    </citation>
    <scope>NUCLEOTIDE SEQUENCE [LARGE SCALE GENOMIC DNA]</scope>
    <source>
        <strain evidence="14 15">Mada1488</strain>
    </source>
</reference>
<dbReference type="AlphaFoldDB" id="A0A5C0ASD0"/>
<dbReference type="InterPro" id="IPR004358">
    <property type="entry name" value="Sig_transdc_His_kin-like_C"/>
</dbReference>
<dbReference type="Gene3D" id="6.10.340.10">
    <property type="match status" value="1"/>
</dbReference>
<keyword evidence="8 11" id="KW-1133">Transmembrane helix</keyword>
<dbReference type="SMART" id="SM00388">
    <property type="entry name" value="HisKA"/>
    <property type="match status" value="1"/>
</dbReference>
<dbReference type="GO" id="GO:0005886">
    <property type="term" value="C:plasma membrane"/>
    <property type="evidence" value="ECO:0007669"/>
    <property type="project" value="TreeGrafter"/>
</dbReference>
<feature type="domain" description="Histidine kinase" evidence="12">
    <location>
        <begin position="238"/>
        <end position="450"/>
    </location>
</feature>
<keyword evidence="15" id="KW-1185">Reference proteome</keyword>
<dbReference type="SMART" id="SM00304">
    <property type="entry name" value="HAMP"/>
    <property type="match status" value="1"/>
</dbReference>
<feature type="domain" description="HAMP" evidence="13">
    <location>
        <begin position="177"/>
        <end position="230"/>
    </location>
</feature>
<dbReference type="PRINTS" id="PR00344">
    <property type="entry name" value="BCTRLSENSOR"/>
</dbReference>
<evidence type="ECO:0000256" key="3">
    <source>
        <dbReference type="ARBA" id="ARBA00012438"/>
    </source>
</evidence>
<keyword evidence="10 11" id="KW-0472">Membrane</keyword>
<accession>A0A5C0ASD0</accession>
<dbReference type="Pfam" id="PF02518">
    <property type="entry name" value="HATPase_c"/>
    <property type="match status" value="1"/>
</dbReference>
<dbReference type="RefSeq" id="WP_148813182.1">
    <property type="nucleotide sequence ID" value="NZ_CP043046.1"/>
</dbReference>
<feature type="transmembrane region" description="Helical" evidence="11">
    <location>
        <begin position="36"/>
        <end position="57"/>
    </location>
</feature>
<dbReference type="InterPro" id="IPR036890">
    <property type="entry name" value="HATPase_C_sf"/>
</dbReference>
<keyword evidence="4" id="KW-0597">Phosphoprotein</keyword>
<evidence type="ECO:0000256" key="8">
    <source>
        <dbReference type="ARBA" id="ARBA00022989"/>
    </source>
</evidence>
<dbReference type="EMBL" id="CP043046">
    <property type="protein sequence ID" value="QEI05152.1"/>
    <property type="molecule type" value="Genomic_DNA"/>
</dbReference>
<protein>
    <recommendedName>
        <fullName evidence="3">histidine kinase</fullName>
        <ecNumber evidence="3">2.7.13.3</ecNumber>
    </recommendedName>
</protein>
<dbReference type="Pfam" id="PF00512">
    <property type="entry name" value="HisKA"/>
    <property type="match status" value="1"/>
</dbReference>
<feature type="transmembrane region" description="Helical" evidence="11">
    <location>
        <begin position="152"/>
        <end position="175"/>
    </location>
</feature>
<sequence length="453" mass="50459">MWTERRARLRTWFTREQSAPATTTPVNTEPGLGQHLIWTHVLLTLLVGSVLTLVSVWSVNQLEAHLQRIDMGMAVERVRGEFLAGQDPGRPNRFFHGAPDSEAFPDWLRGLDEGFHKLERDGRVWHVMADDLDGVRYLLLRDYTDYERDQSVSHWVAVFGLACSMVMAFVLGSLATRRVVRPLLRLANQVGTRGAQPPQTRLADDYPSNEIGQLAAAFDDTYNQLEQALQREQLFTADVGHELRTPLMVVLTSCELLLDDDGLRPEQQAQLQRIVASVNDMRQRIDIYLMLARGRDNTDRFPRTGLADMARKEVEEWIPRASRRGMLLRLVEDTAIVPSIDPPQFAAPLLHGVLSNLIRNALQHAGPGVQVTVRVSATHLSVADNGPGIDPAQQPALFMPFVRGATGGPHNMGIGLSLVQRICTHQGWRVSLHSAPGEGTRIDVDLVPACVSI</sequence>
<dbReference type="InterPro" id="IPR050428">
    <property type="entry name" value="TCS_sensor_his_kinase"/>
</dbReference>
<dbReference type="GO" id="GO:0000155">
    <property type="term" value="F:phosphorelay sensor kinase activity"/>
    <property type="evidence" value="ECO:0007669"/>
    <property type="project" value="InterPro"/>
</dbReference>
<evidence type="ECO:0000259" key="12">
    <source>
        <dbReference type="PROSITE" id="PS50109"/>
    </source>
</evidence>
<evidence type="ECO:0000313" key="14">
    <source>
        <dbReference type="EMBL" id="QEI05152.1"/>
    </source>
</evidence>
<name>A0A5C0ASD0_9BURK</name>
<evidence type="ECO:0000256" key="9">
    <source>
        <dbReference type="ARBA" id="ARBA00023012"/>
    </source>
</evidence>
<dbReference type="KEGG" id="pacr:FXN63_04355"/>
<evidence type="ECO:0000256" key="4">
    <source>
        <dbReference type="ARBA" id="ARBA00022553"/>
    </source>
</evidence>
<keyword evidence="7 14" id="KW-0418">Kinase</keyword>
<evidence type="ECO:0000256" key="5">
    <source>
        <dbReference type="ARBA" id="ARBA00022679"/>
    </source>
</evidence>
<dbReference type="PROSITE" id="PS50109">
    <property type="entry name" value="HIS_KIN"/>
    <property type="match status" value="1"/>
</dbReference>
<dbReference type="Gene3D" id="1.10.287.130">
    <property type="match status" value="1"/>
</dbReference>
<comment type="catalytic activity">
    <reaction evidence="1">
        <text>ATP + protein L-histidine = ADP + protein N-phospho-L-histidine.</text>
        <dbReference type="EC" id="2.7.13.3"/>
    </reaction>
</comment>
<dbReference type="CDD" id="cd00075">
    <property type="entry name" value="HATPase"/>
    <property type="match status" value="1"/>
</dbReference>
<organism evidence="14 15">
    <name type="scientific">Pigmentiphaga aceris</name>
    <dbReference type="NCBI Taxonomy" id="1940612"/>
    <lineage>
        <taxon>Bacteria</taxon>
        <taxon>Pseudomonadati</taxon>
        <taxon>Pseudomonadota</taxon>
        <taxon>Betaproteobacteria</taxon>
        <taxon>Burkholderiales</taxon>
        <taxon>Alcaligenaceae</taxon>
        <taxon>Pigmentiphaga</taxon>
    </lineage>
</organism>
<evidence type="ECO:0000313" key="15">
    <source>
        <dbReference type="Proteomes" id="UP000325161"/>
    </source>
</evidence>
<dbReference type="SUPFAM" id="SSF55874">
    <property type="entry name" value="ATPase domain of HSP90 chaperone/DNA topoisomerase II/histidine kinase"/>
    <property type="match status" value="1"/>
</dbReference>
<evidence type="ECO:0000259" key="13">
    <source>
        <dbReference type="PROSITE" id="PS50885"/>
    </source>
</evidence>
<dbReference type="CDD" id="cd00082">
    <property type="entry name" value="HisKA"/>
    <property type="match status" value="1"/>
</dbReference>
<keyword evidence="5" id="KW-0808">Transferase</keyword>
<keyword evidence="9" id="KW-0902">Two-component regulatory system</keyword>
<dbReference type="PANTHER" id="PTHR45436">
    <property type="entry name" value="SENSOR HISTIDINE KINASE YKOH"/>
    <property type="match status" value="1"/>
</dbReference>
<evidence type="ECO:0000256" key="1">
    <source>
        <dbReference type="ARBA" id="ARBA00000085"/>
    </source>
</evidence>
<dbReference type="OrthoDB" id="9121563at2"/>
<comment type="subcellular location">
    <subcellularLocation>
        <location evidence="2">Membrane</location>
    </subcellularLocation>
</comment>
<dbReference type="Proteomes" id="UP000325161">
    <property type="component" value="Chromosome"/>
</dbReference>
<dbReference type="PROSITE" id="PS50885">
    <property type="entry name" value="HAMP"/>
    <property type="match status" value="1"/>
</dbReference>
<evidence type="ECO:0000256" key="2">
    <source>
        <dbReference type="ARBA" id="ARBA00004370"/>
    </source>
</evidence>
<evidence type="ECO:0000256" key="11">
    <source>
        <dbReference type="SAM" id="Phobius"/>
    </source>
</evidence>
<dbReference type="Pfam" id="PF00672">
    <property type="entry name" value="HAMP"/>
    <property type="match status" value="1"/>
</dbReference>
<evidence type="ECO:0000256" key="7">
    <source>
        <dbReference type="ARBA" id="ARBA00022777"/>
    </source>
</evidence>
<dbReference type="EC" id="2.7.13.3" evidence="3"/>
<evidence type="ECO:0000256" key="6">
    <source>
        <dbReference type="ARBA" id="ARBA00022692"/>
    </source>
</evidence>
<dbReference type="PANTHER" id="PTHR45436:SF16">
    <property type="entry name" value="HISTIDINE KINASE"/>
    <property type="match status" value="1"/>
</dbReference>
<dbReference type="InterPro" id="IPR005467">
    <property type="entry name" value="His_kinase_dom"/>
</dbReference>
<gene>
    <name evidence="14" type="ORF">FXN63_04355</name>
</gene>
<dbReference type="InterPro" id="IPR003594">
    <property type="entry name" value="HATPase_dom"/>
</dbReference>